<protein>
    <submittedName>
        <fullName evidence="2">Putative sulfur oxidation protein (SoxZ)</fullName>
    </submittedName>
</protein>
<dbReference type="EMBL" id="LO017727">
    <property type="protein sequence ID" value="CRH05355.1"/>
    <property type="molecule type" value="Genomic_DNA"/>
</dbReference>
<evidence type="ECO:0000259" key="1">
    <source>
        <dbReference type="Pfam" id="PF08770"/>
    </source>
</evidence>
<dbReference type="InterPro" id="IPR014756">
    <property type="entry name" value="Ig_E-set"/>
</dbReference>
<reference evidence="2" key="1">
    <citation type="submission" date="2015-04" db="EMBL/GenBank/DDBJ databases">
        <authorList>
            <person name="Syromyatnikov M.Y."/>
            <person name="Popov V.N."/>
        </authorList>
    </citation>
    <scope>NUCLEOTIDE SEQUENCE</scope>
    <source>
        <strain evidence="2">MO-1</strain>
    </source>
</reference>
<dbReference type="Gene3D" id="2.60.40.10">
    <property type="entry name" value="Immunoglobulins"/>
    <property type="match status" value="1"/>
</dbReference>
<sequence>MANIGKAKIKVPRKISKGQVVEVKAMVRHPMETGNRKNKKTGQKIPAHYIEDVEATFNGASVFSAKWGAAVSKNPFLSFFLKVDQAGELKITWKDNKGGVYSATKKVALK</sequence>
<proteinExistence type="predicted"/>
<feature type="domain" description="Sulphur oxidation protein SoxZ" evidence="1">
    <location>
        <begin position="10"/>
        <end position="105"/>
    </location>
</feature>
<gene>
    <name evidence="2" type="ORF">MAGMO_1161</name>
</gene>
<name>A0A1S7LEJ7_MAGMO</name>
<dbReference type="NCBIfam" id="TIGR04490">
    <property type="entry name" value="SoxZ_true"/>
    <property type="match status" value="1"/>
</dbReference>
<dbReference type="InterPro" id="IPR030995">
    <property type="entry name" value="SoxZ"/>
</dbReference>
<organism evidence="2">
    <name type="scientific">Magnetococcus massalia (strain MO-1)</name>
    <dbReference type="NCBI Taxonomy" id="451514"/>
    <lineage>
        <taxon>Bacteria</taxon>
        <taxon>Pseudomonadati</taxon>
        <taxon>Pseudomonadota</taxon>
        <taxon>Magnetococcia</taxon>
        <taxon>Magnetococcales</taxon>
        <taxon>Magnetococcaceae</taxon>
        <taxon>Magnetococcus</taxon>
    </lineage>
</organism>
<evidence type="ECO:0000313" key="2">
    <source>
        <dbReference type="EMBL" id="CRH05355.1"/>
    </source>
</evidence>
<dbReference type="SUPFAM" id="SSF81296">
    <property type="entry name" value="E set domains"/>
    <property type="match status" value="1"/>
</dbReference>
<dbReference type="InterPro" id="IPR014880">
    <property type="entry name" value="SoxZ_dom"/>
</dbReference>
<dbReference type="Pfam" id="PF08770">
    <property type="entry name" value="SoxZ"/>
    <property type="match status" value="1"/>
</dbReference>
<dbReference type="AlphaFoldDB" id="A0A1S7LEJ7"/>
<dbReference type="InterPro" id="IPR013783">
    <property type="entry name" value="Ig-like_fold"/>
</dbReference>
<accession>A0A1S7LEJ7</accession>